<dbReference type="Gene3D" id="3.30.160.60">
    <property type="entry name" value="Classic Zinc Finger"/>
    <property type="match status" value="4"/>
</dbReference>
<dbReference type="KEGG" id="bmy:BM_BM17468"/>
<dbReference type="InterPro" id="IPR036236">
    <property type="entry name" value="Znf_C2H2_sf"/>
</dbReference>
<dbReference type="SMART" id="SM00355">
    <property type="entry name" value="ZnF_C2H2"/>
    <property type="match status" value="12"/>
</dbReference>
<feature type="domain" description="C2H2-type" evidence="5">
    <location>
        <begin position="408"/>
        <end position="437"/>
    </location>
</feature>
<dbReference type="GeneID" id="6100729"/>
<accession>A0A4E9FA43</accession>
<dbReference type="PANTHER" id="PTHR23234">
    <property type="entry name" value="ZNF44 PROTEIN"/>
    <property type="match status" value="1"/>
</dbReference>
<proteinExistence type="predicted"/>
<feature type="signal peptide" evidence="4">
    <location>
        <begin position="1"/>
        <end position="22"/>
    </location>
</feature>
<evidence type="ECO:0000313" key="8">
    <source>
        <dbReference type="Proteomes" id="UP000006672"/>
    </source>
</evidence>
<dbReference type="PANTHER" id="PTHR23234:SF10">
    <property type="entry name" value="RIKEN CDNA 6720489N17 GENE-RELATED"/>
    <property type="match status" value="1"/>
</dbReference>
<dbReference type="Proteomes" id="UP000006672">
    <property type="component" value="Unassembled WGS sequence"/>
</dbReference>
<dbReference type="InterPro" id="IPR013087">
    <property type="entry name" value="Znf_C2H2_type"/>
</dbReference>
<feature type="domain" description="C2H2-type" evidence="5">
    <location>
        <begin position="497"/>
        <end position="526"/>
    </location>
</feature>
<dbReference type="GO" id="GO:0008270">
    <property type="term" value="F:zinc ion binding"/>
    <property type="evidence" value="ECO:0007669"/>
    <property type="project" value="UniProtKB-KW"/>
</dbReference>
<evidence type="ECO:0000259" key="5">
    <source>
        <dbReference type="PROSITE" id="PS50157"/>
    </source>
</evidence>
<dbReference type="SUPFAM" id="SSF57667">
    <property type="entry name" value="beta-beta-alpha zinc fingers"/>
    <property type="match status" value="4"/>
</dbReference>
<keyword evidence="2" id="KW-0677">Repeat</keyword>
<feature type="domain" description="C2H2-type" evidence="5">
    <location>
        <begin position="436"/>
        <end position="464"/>
    </location>
</feature>
<dbReference type="STRING" id="6279.A8PKP4"/>
<dbReference type="WBParaSite" id="Bm17468.1">
    <property type="protein sequence ID" value="Bm17468.1"/>
    <property type="gene ID" value="WBGene00268611"/>
</dbReference>
<evidence type="ECO:0000313" key="9">
    <source>
        <dbReference type="WBParaSite" id="Bm17468.1"/>
    </source>
</evidence>
<name>A8PKP4_BRUMA</name>
<feature type="domain" description="C2H2-type" evidence="5">
    <location>
        <begin position="347"/>
        <end position="375"/>
    </location>
</feature>
<accession>A8PKP4</accession>
<dbReference type="RefSeq" id="XP_001897276.1">
    <property type="nucleotide sequence ID" value="XM_001897241.2"/>
</dbReference>
<feature type="chain" id="PRO_5023924317" evidence="4">
    <location>
        <begin position="23"/>
        <end position="552"/>
    </location>
</feature>
<dbReference type="CTD" id="6100729"/>
<keyword evidence="8" id="KW-1185">Reference proteome</keyword>
<feature type="domain" description="C2H2-type" evidence="5">
    <location>
        <begin position="258"/>
        <end position="288"/>
    </location>
</feature>
<evidence type="ECO:0000313" key="6">
    <source>
        <dbReference type="EMBL" id="EDP33885.1"/>
    </source>
</evidence>
<evidence type="ECO:0000256" key="1">
    <source>
        <dbReference type="ARBA" id="ARBA00022723"/>
    </source>
</evidence>
<organism evidence="6">
    <name type="scientific">Brugia malayi</name>
    <name type="common">Filarial nematode worm</name>
    <dbReference type="NCBI Taxonomy" id="6279"/>
    <lineage>
        <taxon>Eukaryota</taxon>
        <taxon>Metazoa</taxon>
        <taxon>Ecdysozoa</taxon>
        <taxon>Nematoda</taxon>
        <taxon>Chromadorea</taxon>
        <taxon>Rhabditida</taxon>
        <taxon>Spirurina</taxon>
        <taxon>Spiruromorpha</taxon>
        <taxon>Filarioidea</taxon>
        <taxon>Onchocercidae</taxon>
        <taxon>Brugia</taxon>
    </lineage>
</organism>
<feature type="domain" description="C2H2-type" evidence="5">
    <location>
        <begin position="319"/>
        <end position="348"/>
    </location>
</feature>
<keyword evidence="4" id="KW-0732">Signal</keyword>
<dbReference type="InterPro" id="IPR050758">
    <property type="entry name" value="Znf_C2H2-type"/>
</dbReference>
<feature type="domain" description="C2H2-type" evidence="5">
    <location>
        <begin position="230"/>
        <end position="259"/>
    </location>
</feature>
<keyword evidence="1" id="KW-0479">Metal-binding</keyword>
<evidence type="ECO:0000256" key="4">
    <source>
        <dbReference type="SAM" id="SignalP"/>
    </source>
</evidence>
<keyword evidence="3" id="KW-0863">Zinc-finger</keyword>
<evidence type="ECO:0000256" key="3">
    <source>
        <dbReference type="PROSITE-ProRule" id="PRU00042"/>
    </source>
</evidence>
<sequence>MFFNKFMTPITWFNLLLCIASDNETSNLPNIDPFSGISDSLDIFDYNNFEPLFSSEFPLDPSQFIDFAQLSETENIRSEESGSETNQITNSPHPGFSDIYGHTNLELSDMDSYRNLWRDANEELKTSDDNVRYPSIIDAQNETSSSLNLNSDDIITYMHLPGPQQSAVPTHFHQLTLPSGDTSGQHGNAEQESETDKKNYTCYYPGCIVTTKNFNEHATHKKTHGQPFIYECKVPGCGRTFDHRSTFYSHRQTHEPHPQCECCGKVFVSKNVLSYHKKRCPTRSHERCYECLYPECAMVTKSYKEYVTHRKTHGQPFIYECRVAGCGRTFNHDSTFHSHKQTHESNPQCECCGKFFSSMNVLFKHRKLSQIKSRGKSYECLYPGCAVIATSRNDYVTHRKTHGQPFVYECRAPGCGRIFDHKSSFYNHIQMHEPHPQCEGCDKFFTNRNGLQNHKKICQTKSRGKSYECLYPGCAVIATSRKEYITHRKAHGQPFIYECKAPSCGQIFDHGSSFRYHKQTHESRPQCKGCDKFFTNRNGLQKHKKICQKKSR</sequence>
<dbReference type="EMBL" id="CAAKNF010000193">
    <property type="protein sequence ID" value="VIO93028.1"/>
    <property type="molecule type" value="Genomic_DNA"/>
</dbReference>
<dbReference type="Pfam" id="PF00096">
    <property type="entry name" value="zf-C2H2"/>
    <property type="match status" value="4"/>
</dbReference>
<protein>
    <submittedName>
        <fullName evidence="9">C2H2-type domain-containing protein</fullName>
    </submittedName>
    <submittedName>
        <fullName evidence="6">Zinc finger, C2H2 type family protein</fullName>
    </submittedName>
</protein>
<evidence type="ECO:0000313" key="7">
    <source>
        <dbReference type="EMBL" id="VIO93028.1"/>
    </source>
</evidence>
<keyword evidence="3" id="KW-0862">Zinc</keyword>
<evidence type="ECO:0000256" key="2">
    <source>
        <dbReference type="ARBA" id="ARBA00022737"/>
    </source>
</evidence>
<dbReference type="PROSITE" id="PS00028">
    <property type="entry name" value="ZINC_FINGER_C2H2_1"/>
    <property type="match status" value="4"/>
</dbReference>
<dbReference type="OrthoDB" id="8117402at2759"/>
<reference evidence="6 8" key="1">
    <citation type="journal article" date="2007" name="Science">
        <title>Draft genome of the filarial nematode parasite Brugia malayi.</title>
        <authorList>
            <person name="Ghedin E."/>
            <person name="Wang S."/>
            <person name="Spiro D."/>
            <person name="Caler E."/>
            <person name="Zhao Q."/>
            <person name="Crabtree J."/>
            <person name="Allen J.E."/>
            <person name="Delcher A.L."/>
            <person name="Guiliano D.B."/>
            <person name="Miranda-Saavedra D."/>
            <person name="Angiuoli S.V."/>
            <person name="Creasy T."/>
            <person name="Amedeo P."/>
            <person name="Haas B."/>
            <person name="El-Sayed N.M."/>
            <person name="Wortman J.R."/>
            <person name="Feldblyum T."/>
            <person name="Tallon L."/>
            <person name="Schatz M."/>
            <person name="Shumway M."/>
            <person name="Koo H."/>
            <person name="Salzberg S.L."/>
            <person name="Schobel S."/>
            <person name="Pertea M."/>
            <person name="Pop M."/>
            <person name="White O."/>
            <person name="Barton G.J."/>
            <person name="Carlow C.K."/>
            <person name="Crawford M.J."/>
            <person name="Daub J."/>
            <person name="Dimmic M.W."/>
            <person name="Estes C.F."/>
            <person name="Foster J.M."/>
            <person name="Ganatra M."/>
            <person name="Gregory W.F."/>
            <person name="Johnson N.M."/>
            <person name="Jin J."/>
            <person name="Komuniecki R."/>
            <person name="Korf I."/>
            <person name="Kumar S."/>
            <person name="Laney S."/>
            <person name="Li B.W."/>
            <person name="Li W."/>
            <person name="Lindblom T.H."/>
            <person name="Lustigman S."/>
            <person name="Ma D."/>
            <person name="Maina C.V."/>
            <person name="Martin D.M."/>
            <person name="McCarter J.P."/>
            <person name="McReynolds L."/>
            <person name="Mitreva M."/>
            <person name="Nutman T.B."/>
            <person name="Parkinson J."/>
            <person name="Peregrin-Alvarez J.M."/>
            <person name="Poole C."/>
            <person name="Ren Q."/>
            <person name="Saunders L."/>
            <person name="Sluder A.E."/>
            <person name="Smith K."/>
            <person name="Stanke M."/>
            <person name="Unnasch T.R."/>
            <person name="Ware J."/>
            <person name="Wei A.D."/>
            <person name="Weil G."/>
            <person name="Williams D.J."/>
            <person name="Zhang Y."/>
            <person name="Williams S.A."/>
            <person name="Fraser-Liggett C."/>
            <person name="Slatko B."/>
            <person name="Blaxter M.L."/>
            <person name="Scott A.L."/>
        </authorList>
    </citation>
    <scope>NUCLEOTIDE SEQUENCE [LARGE SCALE GENOMIC DNA]</scope>
    <source>
        <strain evidence="8">FR3</strain>
    </source>
</reference>
<dbReference type="PROSITE" id="PS50157">
    <property type="entry name" value="ZINC_FINGER_C2H2_2"/>
    <property type="match status" value="8"/>
</dbReference>
<feature type="domain" description="C2H2-type" evidence="5">
    <location>
        <begin position="525"/>
        <end position="552"/>
    </location>
</feature>
<gene>
    <name evidence="7 9" type="primary">Bm17468</name>
    <name evidence="6" type="ORF">Bm1_29165</name>
    <name evidence="7" type="ORF">BM_BM17468</name>
</gene>
<reference evidence="9" key="3">
    <citation type="submission" date="2019-12" db="UniProtKB">
        <authorList>
            <consortium name="WormBaseParasite"/>
        </authorList>
    </citation>
    <scope>IDENTIFICATION</scope>
</reference>
<dbReference type="EMBL" id="DS239379">
    <property type="protein sequence ID" value="EDP33885.1"/>
    <property type="molecule type" value="Genomic_DNA"/>
</dbReference>
<dbReference type="AlphaFoldDB" id="A8PKP4"/>
<reference evidence="7" key="2">
    <citation type="submission" date="2019-04" db="EMBL/GenBank/DDBJ databases">
        <authorList>
            <person name="Howe K."/>
            <person name="Paulini M."/>
            <person name="Williams G."/>
        </authorList>
    </citation>
    <scope>NUCLEOTIDE SEQUENCE [LARGE SCALE GENOMIC DNA]</scope>
    <source>
        <strain evidence="7">FR3</strain>
    </source>
</reference>